<dbReference type="SUPFAM" id="SSF47413">
    <property type="entry name" value="lambda repressor-like DNA-binding domains"/>
    <property type="match status" value="1"/>
</dbReference>
<dbReference type="CDD" id="cd02209">
    <property type="entry name" value="cupin_XRE_C"/>
    <property type="match status" value="1"/>
</dbReference>
<dbReference type="GO" id="GO:0005829">
    <property type="term" value="C:cytosol"/>
    <property type="evidence" value="ECO:0007669"/>
    <property type="project" value="TreeGrafter"/>
</dbReference>
<dbReference type="Pfam" id="PF01381">
    <property type="entry name" value="HTH_3"/>
    <property type="match status" value="1"/>
</dbReference>
<dbReference type="Pfam" id="PF07883">
    <property type="entry name" value="Cupin_2"/>
    <property type="match status" value="1"/>
</dbReference>
<dbReference type="InterPro" id="IPR014710">
    <property type="entry name" value="RmlC-like_jellyroll"/>
</dbReference>
<dbReference type="Gene3D" id="2.60.120.10">
    <property type="entry name" value="Jelly Rolls"/>
    <property type="match status" value="1"/>
</dbReference>
<protein>
    <submittedName>
        <fullName evidence="4">XRE family transcriptional regulator</fullName>
    </submittedName>
</protein>
<dbReference type="InterPro" id="IPR010982">
    <property type="entry name" value="Lambda_DNA-bd_dom_sf"/>
</dbReference>
<dbReference type="SMART" id="SM00530">
    <property type="entry name" value="HTH_XRE"/>
    <property type="match status" value="1"/>
</dbReference>
<organism evidence="4 5">
    <name type="scientific">Methyloradius palustris</name>
    <dbReference type="NCBI Taxonomy" id="2778876"/>
    <lineage>
        <taxon>Bacteria</taxon>
        <taxon>Pseudomonadati</taxon>
        <taxon>Pseudomonadota</taxon>
        <taxon>Betaproteobacteria</taxon>
        <taxon>Nitrosomonadales</taxon>
        <taxon>Methylophilaceae</taxon>
        <taxon>Methyloradius</taxon>
    </lineage>
</organism>
<sequence length="226" mass="25101">MVEKNTQTNTDSTIDDKNLSEIDENQASDGQAIPIGRYLASTLYKLRIQHGLTLGEVSSRVGISSGMLSRIENGLSATSIETLELLANALGISLSKIFQGYDLPISAAQFVKKDTGMEVVRRGTRSGHTYQLLAYNQGPQKTFEPFLITLEDPGEEFSPFEHAGTEFIYMLEGSVEYRVGAETFILEPGDSLTFRGEVPHRPERHIKSPIRFLATIHYDMPKAEDD</sequence>
<dbReference type="InterPro" id="IPR011051">
    <property type="entry name" value="RmlC_Cupin_sf"/>
</dbReference>
<dbReference type="Gene3D" id="1.10.260.40">
    <property type="entry name" value="lambda repressor-like DNA-binding domains"/>
    <property type="match status" value="1"/>
</dbReference>
<dbReference type="RefSeq" id="WP_221763203.1">
    <property type="nucleotide sequence ID" value="NZ_AP024110.1"/>
</dbReference>
<dbReference type="KEGG" id="mpau:ZMTM_13370"/>
<name>A0A8D5K0T8_9PROT</name>
<evidence type="ECO:0000256" key="1">
    <source>
        <dbReference type="ARBA" id="ARBA00023125"/>
    </source>
</evidence>
<dbReference type="GO" id="GO:0003677">
    <property type="term" value="F:DNA binding"/>
    <property type="evidence" value="ECO:0007669"/>
    <property type="project" value="UniProtKB-KW"/>
</dbReference>
<evidence type="ECO:0000313" key="4">
    <source>
        <dbReference type="EMBL" id="BCM25078.1"/>
    </source>
</evidence>
<gene>
    <name evidence="4" type="ORF">ZMTM_13370</name>
</gene>
<dbReference type="SUPFAM" id="SSF51182">
    <property type="entry name" value="RmlC-like cupins"/>
    <property type="match status" value="1"/>
</dbReference>
<feature type="compositionally biased region" description="Polar residues" evidence="2">
    <location>
        <begin position="1"/>
        <end position="12"/>
    </location>
</feature>
<proteinExistence type="predicted"/>
<reference evidence="4" key="1">
    <citation type="journal article" date="2021" name="Arch. Microbiol.">
        <title>Methyloradius palustris gen. nov., sp. nov., a methanol-oxidizing bacterium isolated from snow.</title>
        <authorList>
            <person name="Miyadera T."/>
            <person name="Kojima H."/>
            <person name="Fukui M."/>
        </authorList>
    </citation>
    <scope>NUCLEOTIDE SEQUENCE</scope>
    <source>
        <strain evidence="4">Zm11</strain>
    </source>
</reference>
<evidence type="ECO:0000256" key="2">
    <source>
        <dbReference type="SAM" id="MobiDB-lite"/>
    </source>
</evidence>
<feature type="region of interest" description="Disordered" evidence="2">
    <location>
        <begin position="1"/>
        <end position="22"/>
    </location>
</feature>
<accession>A0A8D5K0T8</accession>
<dbReference type="PROSITE" id="PS50943">
    <property type="entry name" value="HTH_CROC1"/>
    <property type="match status" value="1"/>
</dbReference>
<dbReference type="InterPro" id="IPR013096">
    <property type="entry name" value="Cupin_2"/>
</dbReference>
<dbReference type="Proteomes" id="UP000826722">
    <property type="component" value="Chromosome"/>
</dbReference>
<dbReference type="InterPro" id="IPR001387">
    <property type="entry name" value="Cro/C1-type_HTH"/>
</dbReference>
<evidence type="ECO:0000313" key="5">
    <source>
        <dbReference type="Proteomes" id="UP000826722"/>
    </source>
</evidence>
<dbReference type="PANTHER" id="PTHR46797:SF1">
    <property type="entry name" value="METHYLPHOSPHONATE SYNTHASE"/>
    <property type="match status" value="1"/>
</dbReference>
<evidence type="ECO:0000259" key="3">
    <source>
        <dbReference type="PROSITE" id="PS50943"/>
    </source>
</evidence>
<dbReference type="EMBL" id="AP024110">
    <property type="protein sequence ID" value="BCM25078.1"/>
    <property type="molecule type" value="Genomic_DNA"/>
</dbReference>
<dbReference type="PANTHER" id="PTHR46797">
    <property type="entry name" value="HTH-TYPE TRANSCRIPTIONAL REGULATOR"/>
    <property type="match status" value="1"/>
</dbReference>
<dbReference type="InterPro" id="IPR050807">
    <property type="entry name" value="TransReg_Diox_bact_type"/>
</dbReference>
<keyword evidence="5" id="KW-1185">Reference proteome</keyword>
<keyword evidence="1" id="KW-0238">DNA-binding</keyword>
<dbReference type="CDD" id="cd00093">
    <property type="entry name" value="HTH_XRE"/>
    <property type="match status" value="1"/>
</dbReference>
<feature type="domain" description="HTH cro/C1-type" evidence="3">
    <location>
        <begin position="43"/>
        <end position="97"/>
    </location>
</feature>
<dbReference type="AlphaFoldDB" id="A0A8D5K0T8"/>
<dbReference type="GO" id="GO:0003700">
    <property type="term" value="F:DNA-binding transcription factor activity"/>
    <property type="evidence" value="ECO:0007669"/>
    <property type="project" value="TreeGrafter"/>
</dbReference>